<evidence type="ECO:0000256" key="2">
    <source>
        <dbReference type="ARBA" id="ARBA00012513"/>
    </source>
</evidence>
<keyword evidence="5" id="KW-0808">Transferase</keyword>
<evidence type="ECO:0000256" key="11">
    <source>
        <dbReference type="ARBA" id="ARBA00022840"/>
    </source>
</evidence>
<comment type="subcellular location">
    <subcellularLocation>
        <location evidence="1">Membrane</location>
        <topology evidence="1">Single-pass membrane protein</topology>
    </subcellularLocation>
</comment>
<dbReference type="EMBL" id="JARPOI010000001">
    <property type="protein sequence ID" value="KAJ9190285.1"/>
    <property type="molecule type" value="Genomic_DNA"/>
</dbReference>
<feature type="binding site" evidence="16">
    <location>
        <position position="618"/>
    </location>
    <ligand>
        <name>ATP</name>
        <dbReference type="ChEBI" id="CHEBI:30616"/>
    </ligand>
</feature>
<dbReference type="Proteomes" id="UP001174677">
    <property type="component" value="Chromosome 1"/>
</dbReference>
<evidence type="ECO:0000256" key="13">
    <source>
        <dbReference type="ARBA" id="ARBA00023136"/>
    </source>
</evidence>
<evidence type="ECO:0000256" key="1">
    <source>
        <dbReference type="ARBA" id="ARBA00004167"/>
    </source>
</evidence>
<dbReference type="Pfam" id="PF07714">
    <property type="entry name" value="PK_Tyr_Ser-Thr"/>
    <property type="match status" value="1"/>
</dbReference>
<evidence type="ECO:0000256" key="8">
    <source>
        <dbReference type="ARBA" id="ARBA00022737"/>
    </source>
</evidence>
<keyword evidence="3" id="KW-0723">Serine/threonine-protein kinase</keyword>
<comment type="caution">
    <text evidence="20">The sequence shown here is derived from an EMBL/GenBank/DDBJ whole genome shotgun (WGS) entry which is preliminary data.</text>
</comment>
<evidence type="ECO:0000256" key="3">
    <source>
        <dbReference type="ARBA" id="ARBA00022527"/>
    </source>
</evidence>
<dbReference type="InterPro" id="IPR001611">
    <property type="entry name" value="Leu-rich_rpt"/>
</dbReference>
<dbReference type="PROSITE" id="PS50011">
    <property type="entry name" value="PROTEIN_KINASE_DOM"/>
    <property type="match status" value="1"/>
</dbReference>
<keyword evidence="8" id="KW-0677">Repeat</keyword>
<dbReference type="Gene3D" id="1.10.510.10">
    <property type="entry name" value="Transferase(Phosphotransferase) domain 1"/>
    <property type="match status" value="1"/>
</dbReference>
<dbReference type="InterPro" id="IPR024788">
    <property type="entry name" value="Malectin-like_Carb-bd_dom"/>
</dbReference>
<dbReference type="InterPro" id="IPR008271">
    <property type="entry name" value="Ser/Thr_kinase_AS"/>
</dbReference>
<dbReference type="Pfam" id="PF13855">
    <property type="entry name" value="LRR_8"/>
    <property type="match status" value="1"/>
</dbReference>
<comment type="catalytic activity">
    <reaction evidence="15">
        <text>L-seryl-[protein] + ATP = O-phospho-L-seryl-[protein] + ADP + H(+)</text>
        <dbReference type="Rhea" id="RHEA:17989"/>
        <dbReference type="Rhea" id="RHEA-COMP:9863"/>
        <dbReference type="Rhea" id="RHEA-COMP:11604"/>
        <dbReference type="ChEBI" id="CHEBI:15378"/>
        <dbReference type="ChEBI" id="CHEBI:29999"/>
        <dbReference type="ChEBI" id="CHEBI:30616"/>
        <dbReference type="ChEBI" id="CHEBI:83421"/>
        <dbReference type="ChEBI" id="CHEBI:456216"/>
        <dbReference type="EC" id="2.7.11.1"/>
    </reaction>
</comment>
<sequence length="892" mass="99146">MAASRKLDGNGISGKKLKAEMEILQCFLVVLLSAIVLTTLAHAQDQTGFISLDCGLPDNATYNDSITSLNYNSDEAFIDTGISKRISSEFSNYSFVRRLQYVRSFPQGNRNCYKLGLDKGIKYLIRATFLYGNYDGQNEIPQFDIHLGTNKWSTVQLEDAIRSFSTEIIHVTARSYVFVCLVNTDSGTPFISALELRPLHNKTYNTETGSLVLVRRLDIGSTTNATVRFPNDIYDRVWQTYNWAKLISSQTDDYQEQNFYHPPSSVMTTAVTSTNATEPLSFSIGTEGSASQYYTYMHFAEIAILQANQSRKFDIYLNGRKWYGPIFPRYLSTNTIFTPSALNGGKFQFSLNKTGDATLPPLINAIEIYTVLELLQPQSDQEDVDAIMNIKSAYRIERNWQGDPCSSPDYLWEGLNCSYNDDDLPRIISLNLSSSGLTGEINRYISNLTLLQSLDLSNNSLTGSVPDFLSKLSSLKFLNLSGNQLTGTVPPALIERSEKSLLVLSVGGNANLCPSLSCKKKKKKKLFTIPVVASVAAVIIVAALVILFWKITRRKQVSLAGKEDAKTNIVCMPLEPKNREFTYSEILNITNNFGRVLGKGGFGTVYHGYLDDTEVAVKMLSPLSGQGSKQFQAEVKLLLTVHHRNLTTLVGFCSEGAHLGLIYEYLARRDLEMHLSEMSTNVLCWGRRLQIAVDAAKGLEYLHNGCKPPIVHRDVKTANILLNDKFQAKLADFGLSRPFLFDGGSHISTDVVGTPGYLDPEYSVTYRLTEKSDVYSFGIVLLRIITGKPVLARTNPMTYLRQWVSSLLANGDIENVVDPRLGGDFNINSVWKAVEIAMACTSPTSTRRPTMLQVVNELNECLAAEIPPTKERHEIELNGSTGVSNESTPLAR</sequence>
<reference evidence="20" key="1">
    <citation type="journal article" date="2023" name="Plant Biotechnol. J.">
        <title>Chromosome-level wild Hevea brasiliensis genome provides new tools for genomic-assisted breeding and valuable loci to elevate rubber yield.</title>
        <authorList>
            <person name="Cheng H."/>
            <person name="Song X."/>
            <person name="Hu Y."/>
            <person name="Wu T."/>
            <person name="Yang Q."/>
            <person name="An Z."/>
            <person name="Feng S."/>
            <person name="Deng Z."/>
            <person name="Wu W."/>
            <person name="Zeng X."/>
            <person name="Tu M."/>
            <person name="Wang X."/>
            <person name="Huang H."/>
        </authorList>
    </citation>
    <scope>NUCLEOTIDE SEQUENCE</scope>
    <source>
        <strain evidence="20">MT/VB/25A 57/8</strain>
    </source>
</reference>
<dbReference type="InterPro" id="IPR001245">
    <property type="entry name" value="Ser-Thr/Tyr_kinase_cat_dom"/>
</dbReference>
<feature type="transmembrane region" description="Helical" evidence="18">
    <location>
        <begin position="526"/>
        <end position="549"/>
    </location>
</feature>
<dbReference type="SUPFAM" id="SSF56112">
    <property type="entry name" value="Protein kinase-like (PK-like)"/>
    <property type="match status" value="1"/>
</dbReference>
<evidence type="ECO:0000256" key="16">
    <source>
        <dbReference type="PROSITE-ProRule" id="PRU10141"/>
    </source>
</evidence>
<dbReference type="Pfam" id="PF12819">
    <property type="entry name" value="Malectin_like"/>
    <property type="match status" value="1"/>
</dbReference>
<dbReference type="SMART" id="SM00220">
    <property type="entry name" value="S_TKc"/>
    <property type="match status" value="1"/>
</dbReference>
<evidence type="ECO:0000256" key="10">
    <source>
        <dbReference type="ARBA" id="ARBA00022777"/>
    </source>
</evidence>
<dbReference type="PROSITE" id="PS00107">
    <property type="entry name" value="PROTEIN_KINASE_ATP"/>
    <property type="match status" value="1"/>
</dbReference>
<evidence type="ECO:0000256" key="18">
    <source>
        <dbReference type="SAM" id="Phobius"/>
    </source>
</evidence>
<evidence type="ECO:0000256" key="17">
    <source>
        <dbReference type="SAM" id="MobiDB-lite"/>
    </source>
</evidence>
<dbReference type="CDD" id="cd14066">
    <property type="entry name" value="STKc_IRAK"/>
    <property type="match status" value="1"/>
</dbReference>
<keyword evidence="12 18" id="KW-1133">Transmembrane helix</keyword>
<dbReference type="InterPro" id="IPR032675">
    <property type="entry name" value="LRR_dom_sf"/>
</dbReference>
<dbReference type="PROSITE" id="PS00108">
    <property type="entry name" value="PROTEIN_KINASE_ST"/>
    <property type="match status" value="1"/>
</dbReference>
<dbReference type="Gene3D" id="3.30.200.20">
    <property type="entry name" value="Phosphorylase Kinase, domain 1"/>
    <property type="match status" value="1"/>
</dbReference>
<protein>
    <recommendedName>
        <fullName evidence="2">non-specific serine/threonine protein kinase</fullName>
        <ecNumber evidence="2">2.7.11.1</ecNumber>
    </recommendedName>
</protein>
<evidence type="ECO:0000259" key="19">
    <source>
        <dbReference type="PROSITE" id="PS50011"/>
    </source>
</evidence>
<dbReference type="PRINTS" id="PR00019">
    <property type="entry name" value="LEURICHRPT"/>
</dbReference>
<dbReference type="SUPFAM" id="SSF52058">
    <property type="entry name" value="L domain-like"/>
    <property type="match status" value="1"/>
</dbReference>
<proteinExistence type="predicted"/>
<evidence type="ECO:0000256" key="9">
    <source>
        <dbReference type="ARBA" id="ARBA00022741"/>
    </source>
</evidence>
<organism evidence="20 21">
    <name type="scientific">Hevea brasiliensis</name>
    <name type="common">Para rubber tree</name>
    <name type="synonym">Siphonia brasiliensis</name>
    <dbReference type="NCBI Taxonomy" id="3981"/>
    <lineage>
        <taxon>Eukaryota</taxon>
        <taxon>Viridiplantae</taxon>
        <taxon>Streptophyta</taxon>
        <taxon>Embryophyta</taxon>
        <taxon>Tracheophyta</taxon>
        <taxon>Spermatophyta</taxon>
        <taxon>Magnoliopsida</taxon>
        <taxon>eudicotyledons</taxon>
        <taxon>Gunneridae</taxon>
        <taxon>Pentapetalae</taxon>
        <taxon>rosids</taxon>
        <taxon>fabids</taxon>
        <taxon>Malpighiales</taxon>
        <taxon>Euphorbiaceae</taxon>
        <taxon>Crotonoideae</taxon>
        <taxon>Micrandreae</taxon>
        <taxon>Hevea</taxon>
    </lineage>
</organism>
<feature type="compositionally biased region" description="Polar residues" evidence="17">
    <location>
        <begin position="878"/>
        <end position="892"/>
    </location>
</feature>
<feature type="region of interest" description="Disordered" evidence="17">
    <location>
        <begin position="873"/>
        <end position="892"/>
    </location>
</feature>
<dbReference type="InterPro" id="IPR011009">
    <property type="entry name" value="Kinase-like_dom_sf"/>
</dbReference>
<keyword evidence="11 16" id="KW-0067">ATP-binding</keyword>
<dbReference type="InterPro" id="IPR017441">
    <property type="entry name" value="Protein_kinase_ATP_BS"/>
</dbReference>
<evidence type="ECO:0000256" key="15">
    <source>
        <dbReference type="ARBA" id="ARBA00048679"/>
    </source>
</evidence>
<dbReference type="EC" id="2.7.11.1" evidence="2"/>
<keyword evidence="6 18" id="KW-0812">Transmembrane</keyword>
<dbReference type="Gene3D" id="3.80.10.10">
    <property type="entry name" value="Ribonuclease Inhibitor"/>
    <property type="match status" value="1"/>
</dbReference>
<feature type="domain" description="Protein kinase" evidence="19">
    <location>
        <begin position="591"/>
        <end position="862"/>
    </location>
</feature>
<evidence type="ECO:0000256" key="4">
    <source>
        <dbReference type="ARBA" id="ARBA00022614"/>
    </source>
</evidence>
<evidence type="ECO:0000256" key="14">
    <source>
        <dbReference type="ARBA" id="ARBA00047899"/>
    </source>
</evidence>
<gene>
    <name evidence="20" type="ORF">P3X46_001504</name>
</gene>
<keyword evidence="7" id="KW-0732">Signal</keyword>
<name>A0ABQ9NH08_HEVBR</name>
<dbReference type="InterPro" id="IPR000719">
    <property type="entry name" value="Prot_kinase_dom"/>
</dbReference>
<accession>A0ABQ9NH08</accession>
<evidence type="ECO:0000313" key="20">
    <source>
        <dbReference type="EMBL" id="KAJ9190285.1"/>
    </source>
</evidence>
<dbReference type="PANTHER" id="PTHR45631">
    <property type="entry name" value="OS07G0107800 PROTEIN-RELATED"/>
    <property type="match status" value="1"/>
</dbReference>
<keyword evidence="9 16" id="KW-0547">Nucleotide-binding</keyword>
<evidence type="ECO:0000256" key="5">
    <source>
        <dbReference type="ARBA" id="ARBA00022679"/>
    </source>
</evidence>
<evidence type="ECO:0000256" key="12">
    <source>
        <dbReference type="ARBA" id="ARBA00022989"/>
    </source>
</evidence>
<keyword evidence="13 18" id="KW-0472">Membrane</keyword>
<keyword evidence="21" id="KW-1185">Reference proteome</keyword>
<evidence type="ECO:0000256" key="6">
    <source>
        <dbReference type="ARBA" id="ARBA00022692"/>
    </source>
</evidence>
<evidence type="ECO:0000256" key="7">
    <source>
        <dbReference type="ARBA" id="ARBA00022729"/>
    </source>
</evidence>
<evidence type="ECO:0000313" key="21">
    <source>
        <dbReference type="Proteomes" id="UP001174677"/>
    </source>
</evidence>
<keyword evidence="10" id="KW-0418">Kinase</keyword>
<dbReference type="PANTHER" id="PTHR45631:SF202">
    <property type="entry name" value="SENESCENCE-INDUCED RECEPTOR-LIKE SERINE_THREONINE-PROTEIN KINASE"/>
    <property type="match status" value="1"/>
</dbReference>
<keyword evidence="4" id="KW-0433">Leucine-rich repeat</keyword>
<comment type="catalytic activity">
    <reaction evidence="14">
        <text>L-threonyl-[protein] + ATP = O-phospho-L-threonyl-[protein] + ADP + H(+)</text>
        <dbReference type="Rhea" id="RHEA:46608"/>
        <dbReference type="Rhea" id="RHEA-COMP:11060"/>
        <dbReference type="Rhea" id="RHEA-COMP:11605"/>
        <dbReference type="ChEBI" id="CHEBI:15378"/>
        <dbReference type="ChEBI" id="CHEBI:30013"/>
        <dbReference type="ChEBI" id="CHEBI:30616"/>
        <dbReference type="ChEBI" id="CHEBI:61977"/>
        <dbReference type="ChEBI" id="CHEBI:456216"/>
        <dbReference type="EC" id="2.7.11.1"/>
    </reaction>
</comment>